<name>A0ABQ9G3H4_9NEOP</name>
<keyword evidence="2" id="KW-1185">Reference proteome</keyword>
<evidence type="ECO:0000313" key="1">
    <source>
        <dbReference type="EMBL" id="KAJ8865559.1"/>
    </source>
</evidence>
<comment type="caution">
    <text evidence="1">The sequence shown here is derived from an EMBL/GenBank/DDBJ whole genome shotgun (WGS) entry which is preliminary data.</text>
</comment>
<sequence>MDDIDICMRQCSVIEFLNVEEAEGETQLADAVRSNQPATAATLLNIQHVDEIIRDDRWITTDELCHLLSIGKGTVMTIIEKLGYSKACACGVPKMLTDQNKEARKTIASNVCVGGGRG</sequence>
<organism evidence="1 2">
    <name type="scientific">Dryococelus australis</name>
    <dbReference type="NCBI Taxonomy" id="614101"/>
    <lineage>
        <taxon>Eukaryota</taxon>
        <taxon>Metazoa</taxon>
        <taxon>Ecdysozoa</taxon>
        <taxon>Arthropoda</taxon>
        <taxon>Hexapoda</taxon>
        <taxon>Insecta</taxon>
        <taxon>Pterygota</taxon>
        <taxon>Neoptera</taxon>
        <taxon>Polyneoptera</taxon>
        <taxon>Phasmatodea</taxon>
        <taxon>Verophasmatodea</taxon>
        <taxon>Anareolatae</taxon>
        <taxon>Phasmatidae</taxon>
        <taxon>Eurycanthinae</taxon>
        <taxon>Dryococelus</taxon>
    </lineage>
</organism>
<dbReference type="InterPro" id="IPR052709">
    <property type="entry name" value="Transposase-MT_Hybrid"/>
</dbReference>
<gene>
    <name evidence="1" type="ORF">PR048_033079</name>
</gene>
<accession>A0ABQ9G3H4</accession>
<dbReference type="Proteomes" id="UP001159363">
    <property type="component" value="Chromosome 16"/>
</dbReference>
<proteinExistence type="predicted"/>
<reference evidence="1 2" key="1">
    <citation type="submission" date="2023-02" db="EMBL/GenBank/DDBJ databases">
        <title>LHISI_Scaffold_Assembly.</title>
        <authorList>
            <person name="Stuart O.P."/>
            <person name="Cleave R."/>
            <person name="Magrath M.J.L."/>
            <person name="Mikheyev A.S."/>
        </authorList>
    </citation>
    <scope>NUCLEOTIDE SEQUENCE [LARGE SCALE GENOMIC DNA]</scope>
    <source>
        <strain evidence="1">Daus_M_001</strain>
        <tissue evidence="1">Leg muscle</tissue>
    </source>
</reference>
<evidence type="ECO:0000313" key="2">
    <source>
        <dbReference type="Proteomes" id="UP001159363"/>
    </source>
</evidence>
<dbReference type="PANTHER" id="PTHR46060:SF1">
    <property type="entry name" value="MARINER MOS1 TRANSPOSASE-LIKE PROTEIN"/>
    <property type="match status" value="1"/>
</dbReference>
<dbReference type="PANTHER" id="PTHR46060">
    <property type="entry name" value="MARINER MOS1 TRANSPOSASE-LIKE PROTEIN"/>
    <property type="match status" value="1"/>
</dbReference>
<protein>
    <submittedName>
        <fullName evidence="1">Uncharacterized protein</fullName>
    </submittedName>
</protein>
<dbReference type="EMBL" id="JARBHB010000017">
    <property type="protein sequence ID" value="KAJ8865559.1"/>
    <property type="molecule type" value="Genomic_DNA"/>
</dbReference>